<dbReference type="AlphaFoldDB" id="A0A2S5TAK4"/>
<organism evidence="2 3">
    <name type="scientific">Solimonas fluminis</name>
    <dbReference type="NCBI Taxonomy" id="2086571"/>
    <lineage>
        <taxon>Bacteria</taxon>
        <taxon>Pseudomonadati</taxon>
        <taxon>Pseudomonadota</taxon>
        <taxon>Gammaproteobacteria</taxon>
        <taxon>Nevskiales</taxon>
        <taxon>Nevskiaceae</taxon>
        <taxon>Solimonas</taxon>
    </lineage>
</organism>
<evidence type="ECO:0000313" key="3">
    <source>
        <dbReference type="Proteomes" id="UP000238220"/>
    </source>
</evidence>
<proteinExistence type="predicted"/>
<dbReference type="EMBL" id="PSNW01000017">
    <property type="protein sequence ID" value="PPE72005.1"/>
    <property type="molecule type" value="Genomic_DNA"/>
</dbReference>
<feature type="transmembrane region" description="Helical" evidence="1">
    <location>
        <begin position="42"/>
        <end position="63"/>
    </location>
</feature>
<feature type="transmembrane region" description="Helical" evidence="1">
    <location>
        <begin position="75"/>
        <end position="91"/>
    </location>
</feature>
<dbReference type="RefSeq" id="WP_104232316.1">
    <property type="nucleotide sequence ID" value="NZ_PSNW01000017.1"/>
</dbReference>
<evidence type="ECO:0000313" key="2">
    <source>
        <dbReference type="EMBL" id="PPE72005.1"/>
    </source>
</evidence>
<dbReference type="Proteomes" id="UP000238220">
    <property type="component" value="Unassembled WGS sequence"/>
</dbReference>
<dbReference type="Pfam" id="PF20460">
    <property type="entry name" value="DUF6713"/>
    <property type="match status" value="1"/>
</dbReference>
<dbReference type="OrthoDB" id="6885393at2"/>
<reference evidence="2 3" key="1">
    <citation type="submission" date="2018-02" db="EMBL/GenBank/DDBJ databases">
        <title>Genome sequencing of Solimonas sp. HR-BB.</title>
        <authorList>
            <person name="Lee Y."/>
            <person name="Jeon C.O."/>
        </authorList>
    </citation>
    <scope>NUCLEOTIDE SEQUENCE [LARGE SCALE GENOMIC DNA]</scope>
    <source>
        <strain evidence="2 3">HR-BB</strain>
    </source>
</reference>
<accession>A0A2S5TAK4</accession>
<dbReference type="InterPro" id="IPR046559">
    <property type="entry name" value="DUF6713"/>
</dbReference>
<name>A0A2S5TAK4_9GAMM</name>
<gene>
    <name evidence="2" type="ORF">C3942_20920</name>
</gene>
<evidence type="ECO:0000256" key="1">
    <source>
        <dbReference type="SAM" id="Phobius"/>
    </source>
</evidence>
<keyword evidence="1" id="KW-1133">Transmembrane helix</keyword>
<keyword evidence="3" id="KW-1185">Reference proteome</keyword>
<sequence>MERLQHCVFLIAFSLVNAHELDAMTQSEWRLLYILRSLPDPVAEQYFVLLHVPLMAVLLHLCFSHDRIVSLRTRALVCAFGPIHALLHGSLSGHPQYSFDSPLSLGLIAGYAVAGMSYLLLRALVRERSGNQAARTGVQP</sequence>
<comment type="caution">
    <text evidence="2">The sequence shown here is derived from an EMBL/GenBank/DDBJ whole genome shotgun (WGS) entry which is preliminary data.</text>
</comment>
<feature type="transmembrane region" description="Helical" evidence="1">
    <location>
        <begin position="103"/>
        <end position="125"/>
    </location>
</feature>
<keyword evidence="1" id="KW-0812">Transmembrane</keyword>
<protein>
    <submittedName>
        <fullName evidence="2">Uncharacterized protein</fullName>
    </submittedName>
</protein>
<keyword evidence="1" id="KW-0472">Membrane</keyword>